<evidence type="ECO:0000313" key="10">
    <source>
        <dbReference type="Proteomes" id="UP000005778"/>
    </source>
</evidence>
<dbReference type="GO" id="GO:0009424">
    <property type="term" value="C:bacterial-type flagellum hook"/>
    <property type="evidence" value="ECO:0007669"/>
    <property type="project" value="UniProtKB-UniRule"/>
</dbReference>
<dbReference type="GO" id="GO:0071973">
    <property type="term" value="P:bacterial-type flagellum-dependent cell motility"/>
    <property type="evidence" value="ECO:0007669"/>
    <property type="project" value="TreeGrafter"/>
</dbReference>
<keyword evidence="10" id="KW-1185">Reference proteome</keyword>
<keyword evidence="4 5" id="KW-0975">Bacterial flagellum</keyword>
<dbReference type="EMBL" id="CM001488">
    <property type="protein sequence ID" value="EIM64664.1"/>
    <property type="molecule type" value="Genomic_DNA"/>
</dbReference>
<dbReference type="Proteomes" id="UP000005778">
    <property type="component" value="Chromosome"/>
</dbReference>
<evidence type="ECO:0000256" key="6">
    <source>
        <dbReference type="SAM" id="MobiDB-lite"/>
    </source>
</evidence>
<evidence type="ECO:0000259" key="7">
    <source>
        <dbReference type="Pfam" id="PF02465"/>
    </source>
</evidence>
<evidence type="ECO:0000256" key="4">
    <source>
        <dbReference type="ARBA" id="ARBA00023143"/>
    </source>
</evidence>
<comment type="similarity">
    <text evidence="1 5">Belongs to the FliD family.</text>
</comment>
<evidence type="ECO:0000256" key="5">
    <source>
        <dbReference type="RuleBase" id="RU362066"/>
    </source>
</evidence>
<evidence type="ECO:0000256" key="1">
    <source>
        <dbReference type="ARBA" id="ARBA00009764"/>
    </source>
</evidence>
<dbReference type="SUPFAM" id="SSF51161">
    <property type="entry name" value="Trimeric LpxA-like enzymes"/>
    <property type="match status" value="1"/>
</dbReference>
<dbReference type="PANTHER" id="PTHR30288:SF0">
    <property type="entry name" value="FLAGELLAR HOOK-ASSOCIATED PROTEIN 2"/>
    <property type="match status" value="1"/>
</dbReference>
<proteinExistence type="inferred from homology"/>
<dbReference type="eggNOG" id="COG1345">
    <property type="taxonomic scope" value="Bacteria"/>
</dbReference>
<dbReference type="STRING" id="879212.DespoDRAFT_02846"/>
<reference evidence="9 10" key="1">
    <citation type="submission" date="2011-09" db="EMBL/GenBank/DDBJ databases">
        <authorList>
            <consortium name="US DOE Joint Genome Institute (JGI-PGF)"/>
            <person name="Lucas S."/>
            <person name="Han J."/>
            <person name="Lapidus A."/>
            <person name="Cheng J.-F."/>
            <person name="Goodwin L."/>
            <person name="Pitluck S."/>
            <person name="Peters L."/>
            <person name="Land M.L."/>
            <person name="Hauser L."/>
            <person name="Orellana R."/>
            <person name="Lovley D."/>
            <person name="Woyke T.J."/>
        </authorList>
    </citation>
    <scope>NUCLEOTIDE SEQUENCE [LARGE SCALE GENOMIC DNA]</scope>
    <source>
        <strain evidence="9 10">2ac9</strain>
    </source>
</reference>
<dbReference type="InterPro" id="IPR010809">
    <property type="entry name" value="FliD_C"/>
</dbReference>
<dbReference type="HOGENOM" id="CLU_394193_0_0_7"/>
<gene>
    <name evidence="9" type="ORF">DespoDRAFT_02846</name>
</gene>
<dbReference type="Pfam" id="PF02465">
    <property type="entry name" value="FliD_N"/>
    <property type="match status" value="1"/>
</dbReference>
<feature type="region of interest" description="Disordered" evidence="6">
    <location>
        <begin position="469"/>
        <end position="490"/>
    </location>
</feature>
<dbReference type="InterPro" id="IPR011004">
    <property type="entry name" value="Trimer_LpxA-like_sf"/>
</dbReference>
<comment type="function">
    <text evidence="5">Required for morphogenesis and for the elongation of the flagellar filament by facilitating polymerization of the flagellin monomers at the tip of growing filament. Forms a capping structure, which prevents flagellin subunits (transported through the central channel of the flagellum) from leaking out without polymerization at the distal end.</text>
</comment>
<evidence type="ECO:0000259" key="8">
    <source>
        <dbReference type="Pfam" id="PF07195"/>
    </source>
</evidence>
<comment type="subcellular location">
    <subcellularLocation>
        <location evidence="5">Secreted</location>
    </subcellularLocation>
    <subcellularLocation>
        <location evidence="5">Bacterial flagellum</location>
    </subcellularLocation>
</comment>
<evidence type="ECO:0000256" key="2">
    <source>
        <dbReference type="ARBA" id="ARBA00011255"/>
    </source>
</evidence>
<dbReference type="PANTHER" id="PTHR30288">
    <property type="entry name" value="FLAGELLAR CAP/ASSEMBLY PROTEIN FLID"/>
    <property type="match status" value="1"/>
</dbReference>
<keyword evidence="3" id="KW-0175">Coiled coil</keyword>
<dbReference type="InterPro" id="IPR003481">
    <property type="entry name" value="FliD_N"/>
</dbReference>
<keyword evidence="9" id="KW-0282">Flagellum</keyword>
<feature type="domain" description="Flagellar hook-associated protein 2 C-terminal" evidence="8">
    <location>
        <begin position="401"/>
        <end position="629"/>
    </location>
</feature>
<dbReference type="OrthoDB" id="1530at2"/>
<evidence type="ECO:0000313" key="9">
    <source>
        <dbReference type="EMBL" id="EIM64664.1"/>
    </source>
</evidence>
<keyword evidence="9" id="KW-0969">Cilium</keyword>
<dbReference type="GO" id="GO:0009421">
    <property type="term" value="C:bacterial-type flagellum filament cap"/>
    <property type="evidence" value="ECO:0007669"/>
    <property type="project" value="InterPro"/>
</dbReference>
<dbReference type="AlphaFoldDB" id="I5B5A1"/>
<dbReference type="InterPro" id="IPR040026">
    <property type="entry name" value="FliD"/>
</dbReference>
<dbReference type="GO" id="GO:0005576">
    <property type="term" value="C:extracellular region"/>
    <property type="evidence" value="ECO:0007669"/>
    <property type="project" value="UniProtKB-SubCell"/>
</dbReference>
<evidence type="ECO:0000256" key="3">
    <source>
        <dbReference type="ARBA" id="ARBA00023054"/>
    </source>
</evidence>
<reference evidence="9 10" key="2">
    <citation type="submission" date="2012-02" db="EMBL/GenBank/DDBJ databases">
        <title>Improved High-Quality Draft sequence of Desulfobacter postgatei 2ac9.</title>
        <authorList>
            <consortium name="US DOE Joint Genome Institute"/>
            <person name="Lucas S."/>
            <person name="Han J."/>
            <person name="Lapidus A."/>
            <person name="Cheng J.-F."/>
            <person name="Goodwin L."/>
            <person name="Pitluck S."/>
            <person name="Peters L."/>
            <person name="Ovchinnikova G."/>
            <person name="Held B."/>
            <person name="Detter J.C."/>
            <person name="Han C."/>
            <person name="Tapia R."/>
            <person name="Land M."/>
            <person name="Hauser L."/>
            <person name="Kyrpides N."/>
            <person name="Ivanova N."/>
            <person name="Pagani I."/>
            <person name="Orellana R."/>
            <person name="Lovley D."/>
            <person name="Woyke T."/>
        </authorList>
    </citation>
    <scope>NUCLEOTIDE SEQUENCE [LARGE SCALE GENOMIC DNA]</scope>
    <source>
        <strain evidence="9 10">2ac9</strain>
    </source>
</reference>
<organism evidence="9 10">
    <name type="scientific">Desulfobacter postgatei 2ac9</name>
    <dbReference type="NCBI Taxonomy" id="879212"/>
    <lineage>
        <taxon>Bacteria</taxon>
        <taxon>Pseudomonadati</taxon>
        <taxon>Thermodesulfobacteriota</taxon>
        <taxon>Desulfobacteria</taxon>
        <taxon>Desulfobacterales</taxon>
        <taxon>Desulfobacteraceae</taxon>
        <taxon>Desulfobacter</taxon>
    </lineage>
</organism>
<keyword evidence="9" id="KW-0966">Cell projection</keyword>
<dbReference type="GO" id="GO:0007155">
    <property type="term" value="P:cell adhesion"/>
    <property type="evidence" value="ECO:0007669"/>
    <property type="project" value="InterPro"/>
</dbReference>
<dbReference type="Gene3D" id="2.160.10.10">
    <property type="entry name" value="Hexapeptide repeat proteins"/>
    <property type="match status" value="1"/>
</dbReference>
<comment type="subunit">
    <text evidence="2 5">Homopentamer.</text>
</comment>
<name>I5B5A1_9BACT</name>
<protein>
    <recommendedName>
        <fullName evidence="5">Flagellar hook-associated protein 2</fullName>
        <shortName evidence="5">HAP2</shortName>
    </recommendedName>
    <alternativeName>
        <fullName evidence="5">Flagellar cap protein</fullName>
    </alternativeName>
</protein>
<keyword evidence="5" id="KW-0964">Secreted</keyword>
<feature type="domain" description="Flagellar hook-associated protein 2 N-terminal" evidence="7">
    <location>
        <begin position="13"/>
        <end position="108"/>
    </location>
</feature>
<dbReference type="Pfam" id="PF07195">
    <property type="entry name" value="FliD_C"/>
    <property type="match status" value="1"/>
</dbReference>
<sequence length="647" mass="68060">MATGSITSLGIGSGLDLQDIIDQLKGVDEAVITAKEAEQTELQTQVDAYNTVNAKLFSIKSDALNLSLASNFLGNRVSISDEDILSATVGDGYEASSYSLEVTQKAQKNSWASTAAAGKTDALFNEPESGISDIDTTAVTILGAGVALTEEVTLSADTLVGAGATIASGSTLSAGTVLTTDIINNSGTTIVAGTTLSVDTVIQGDTLLQEDMTIRSGSILEADSMSPPLSIYYGVDGDQEQIDISLEAGMTFEEIVDAINNSADNTDTDGNQLVTAAIASNDNGEYYIRLSATSGENTEDSQISVSGFDWVAADTTVGITQGDSTMYLTVAPGTTYQGMAKLINEAENNPGITAAIINNGDTDNPYQLTLTADETGEDARITLSNFDELTEVNGAGGESLNAEFAVDGISYSRQSNSGIDDVIDGVTFELKSVGETTLDIEVSHDTVKEDLLSMIEGFNDLVSYITGTGADSSNTESETEDDADNPFESSSSARRIVAQLKSLLTTNIDLDSAYTSLIDLGLDIAKDGTISIDEDTLDEAIANDPDALRMLFLGDADEEITGIADVINEALSEMVSSTGIASTEIDQAEAKIDRLDQDIDNETARLTKKYEIMSAQFLRLDTYINQLNSEAALLTSLFDSFGSSSDD</sequence>
<dbReference type="RefSeq" id="WP_004074263.1">
    <property type="nucleotide sequence ID" value="NZ_CM001488.1"/>
</dbReference>
<accession>I5B5A1</accession>